<dbReference type="SUPFAM" id="SSF49879">
    <property type="entry name" value="SMAD/FHA domain"/>
    <property type="match status" value="1"/>
</dbReference>
<name>A0P0N7_ROSAI</name>
<organism evidence="1 2">
    <name type="scientific">Roseibium aggregatum (strain ATCC 25650 / DSM 13394 / JCM 20685 / NBRC 16684 / NCIMB 2208 / IAM 12614 / B1)</name>
    <name type="common">Stappia aggregata</name>
    <dbReference type="NCBI Taxonomy" id="384765"/>
    <lineage>
        <taxon>Bacteria</taxon>
        <taxon>Pseudomonadati</taxon>
        <taxon>Pseudomonadota</taxon>
        <taxon>Alphaproteobacteria</taxon>
        <taxon>Hyphomicrobiales</taxon>
        <taxon>Stappiaceae</taxon>
        <taxon>Roseibium</taxon>
    </lineage>
</organism>
<protein>
    <submittedName>
        <fullName evidence="1">Putative type III export protein PscD</fullName>
    </submittedName>
</protein>
<evidence type="ECO:0000313" key="1">
    <source>
        <dbReference type="EMBL" id="EAV41351.1"/>
    </source>
</evidence>
<dbReference type="Gene3D" id="2.60.200.20">
    <property type="match status" value="1"/>
</dbReference>
<dbReference type="OrthoDB" id="7671151at2"/>
<dbReference type="InterPro" id="IPR008984">
    <property type="entry name" value="SMAD_FHA_dom_sf"/>
</dbReference>
<dbReference type="Proteomes" id="UP000004848">
    <property type="component" value="Unassembled WGS sequence"/>
</dbReference>
<proteinExistence type="predicted"/>
<gene>
    <name evidence="1" type="ORF">SIAM614_01134</name>
</gene>
<dbReference type="AlphaFoldDB" id="A0P0N7"/>
<dbReference type="eggNOG" id="COG1716">
    <property type="taxonomic scope" value="Bacteria"/>
</dbReference>
<accession>A0P0N7</accession>
<dbReference type="RefSeq" id="WP_006938599.1">
    <property type="nucleotide sequence ID" value="NZ_AAUW01000021.1"/>
</dbReference>
<evidence type="ECO:0000313" key="2">
    <source>
        <dbReference type="Proteomes" id="UP000004848"/>
    </source>
</evidence>
<sequence>MNGFKGMKLARRVGSPLILKAITGTQAGVEVLLEDGEYVLGSGPDDDLQFVDVCLKTGHARIRVEGGRAGIAGGAGKVVGENGLVIDAGADDWRALNPLEIITIGSTKFAFGAEDDNWAALFAARAQGNERSRHPFGRRILWNLNRSWIRHGAILLVSCTVVGAAVGSVSGYFDRSPSLASVDEDQLVADLKRRISELPFSSSITVVSEVDGTVYVSGHVEELVQRNAVLNIVEDIDLPIRPRIWVLSSIRRQIAAAISNFEVDVTFDVSDEGGVSVDGTILSDNVAERVRHYISSEILGVTAVEFRVSTATSYLEEVKDLARRARLEEAVLFQLSEMRIEASGVVVTDKLDAWIGFIQTYARRYAEKISLISFVQIVDENGKVISSEPTRLGPLGLSGRDGAAGLTLGQLKNGMIGVEDLMFNEEAASLLLAERASTSGEAGDRRPVVKASLTGRNVLSPKPVAGDGAARNGASLLFDSGGGYRSSTYLPLIVNATETGMRCWPGSRLAVSDLVEIVGRIDHLSATTDNSLVDLDQEDQLLVLEAALNPARARQCSSRLENVIERNSVLSSGSLAEMEKNPFFVRFLVRDFVPPAIAVSGVMVRGSERFIQTPDGTKFHEGTSPDEYSKLVSVGRLGAIVQYDKYVAPLIYPQDLDWKVLSFDSVQFTSSSSKPK</sequence>
<reference evidence="1 2" key="1">
    <citation type="submission" date="2006-05" db="EMBL/GenBank/DDBJ databases">
        <authorList>
            <person name="King G."/>
            <person name="Ferriera S."/>
            <person name="Johnson J."/>
            <person name="Kravitz S."/>
            <person name="Beeson K."/>
            <person name="Sutton G."/>
            <person name="Rogers Y.-H."/>
            <person name="Friedman R."/>
            <person name="Frazier M."/>
            <person name="Venter J.C."/>
        </authorList>
    </citation>
    <scope>NUCLEOTIDE SEQUENCE [LARGE SCALE GENOMIC DNA]</scope>
    <source>
        <strain evidence="2">ATCC 25650 / DSM 13394 / JCM 20685 / NBRC 16684 / NCIMB 2208 / IAM 12614 / B1</strain>
    </source>
</reference>
<comment type="caution">
    <text evidence="1">The sequence shown here is derived from an EMBL/GenBank/DDBJ whole genome shotgun (WGS) entry which is preliminary data.</text>
</comment>
<dbReference type="EMBL" id="AAUW01000021">
    <property type="protein sequence ID" value="EAV41351.1"/>
    <property type="molecule type" value="Genomic_DNA"/>
</dbReference>
<dbReference type="GeneID" id="68849065"/>